<evidence type="ECO:0000259" key="7">
    <source>
        <dbReference type="Pfam" id="PF07724"/>
    </source>
</evidence>
<dbReference type="CDD" id="cd19499">
    <property type="entry name" value="RecA-like_ClpB_Hsp104-like"/>
    <property type="match status" value="1"/>
</dbReference>
<dbReference type="InterPro" id="IPR050130">
    <property type="entry name" value="ClpA_ClpB"/>
</dbReference>
<dbReference type="PRINTS" id="PR00300">
    <property type="entry name" value="CLPPROTEASEA"/>
</dbReference>
<name>X0TBA9_9ZZZZ</name>
<dbReference type="InterPro" id="IPR001270">
    <property type="entry name" value="ClpA/B"/>
</dbReference>
<feature type="domain" description="ClpA/ClpB AAA lid" evidence="8">
    <location>
        <begin position="54"/>
        <end position="156"/>
    </location>
</feature>
<dbReference type="InterPro" id="IPR018368">
    <property type="entry name" value="ClpA/B_CS1"/>
</dbReference>
<reference evidence="9" key="1">
    <citation type="journal article" date="2014" name="Front. Microbiol.">
        <title>High frequency of phylogenetically diverse reductive dehalogenase-homologous genes in deep subseafloor sedimentary metagenomes.</title>
        <authorList>
            <person name="Kawai M."/>
            <person name="Futagami T."/>
            <person name="Toyoda A."/>
            <person name="Takaki Y."/>
            <person name="Nishi S."/>
            <person name="Hori S."/>
            <person name="Arai W."/>
            <person name="Tsubouchi T."/>
            <person name="Morono Y."/>
            <person name="Uchiyama I."/>
            <person name="Ito T."/>
            <person name="Fujiyama A."/>
            <person name="Inagaki F."/>
            <person name="Takami H."/>
        </authorList>
    </citation>
    <scope>NUCLEOTIDE SEQUENCE</scope>
    <source>
        <strain evidence="9">Expedition CK06-06</strain>
    </source>
</reference>
<evidence type="ECO:0000256" key="2">
    <source>
        <dbReference type="ARBA" id="ARBA00022737"/>
    </source>
</evidence>
<dbReference type="Pfam" id="PF17871">
    <property type="entry name" value="AAA_lid_9"/>
    <property type="match status" value="1"/>
</dbReference>
<evidence type="ECO:0000259" key="8">
    <source>
        <dbReference type="Pfam" id="PF17871"/>
    </source>
</evidence>
<keyword evidence="6" id="KW-0175">Coiled coil</keyword>
<dbReference type="PANTHER" id="PTHR11638:SF18">
    <property type="entry name" value="HEAT SHOCK PROTEIN 104"/>
    <property type="match status" value="1"/>
</dbReference>
<comment type="similarity">
    <text evidence="1">Belongs to the ClpA/ClpB family.</text>
</comment>
<dbReference type="SUPFAM" id="SSF52540">
    <property type="entry name" value="P-loop containing nucleoside triphosphate hydrolases"/>
    <property type="match status" value="2"/>
</dbReference>
<evidence type="ECO:0000256" key="5">
    <source>
        <dbReference type="ARBA" id="ARBA00023186"/>
    </source>
</evidence>
<gene>
    <name evidence="9" type="ORF">S01H1_02086</name>
</gene>
<evidence type="ECO:0008006" key="10">
    <source>
        <dbReference type="Google" id="ProtNLM"/>
    </source>
</evidence>
<feature type="non-terminal residue" evidence="9">
    <location>
        <position position="1"/>
    </location>
</feature>
<dbReference type="InterPro" id="IPR027417">
    <property type="entry name" value="P-loop_NTPase"/>
</dbReference>
<dbReference type="EMBL" id="BARS01000971">
    <property type="protein sequence ID" value="GAF84601.1"/>
    <property type="molecule type" value="Genomic_DNA"/>
</dbReference>
<comment type="caution">
    <text evidence="9">The sequence shown here is derived from an EMBL/GenBank/DDBJ whole genome shotgun (WGS) entry which is preliminary data.</text>
</comment>
<dbReference type="GO" id="GO:0034605">
    <property type="term" value="P:cellular response to heat"/>
    <property type="evidence" value="ECO:0007669"/>
    <property type="project" value="TreeGrafter"/>
</dbReference>
<keyword evidence="2" id="KW-0677">Repeat</keyword>
<dbReference type="AlphaFoldDB" id="X0TBA9"/>
<accession>X0TBA9</accession>
<evidence type="ECO:0000313" key="9">
    <source>
        <dbReference type="EMBL" id="GAF84601.1"/>
    </source>
</evidence>
<dbReference type="PANTHER" id="PTHR11638">
    <property type="entry name" value="ATP-DEPENDENT CLP PROTEASE"/>
    <property type="match status" value="1"/>
</dbReference>
<dbReference type="Gene3D" id="3.40.50.300">
    <property type="entry name" value="P-loop containing nucleotide triphosphate hydrolases"/>
    <property type="match status" value="3"/>
</dbReference>
<organism evidence="9">
    <name type="scientific">marine sediment metagenome</name>
    <dbReference type="NCBI Taxonomy" id="412755"/>
    <lineage>
        <taxon>unclassified sequences</taxon>
        <taxon>metagenomes</taxon>
        <taxon>ecological metagenomes</taxon>
    </lineage>
</organism>
<dbReference type="GO" id="GO:0016887">
    <property type="term" value="F:ATP hydrolysis activity"/>
    <property type="evidence" value="ECO:0007669"/>
    <property type="project" value="InterPro"/>
</dbReference>
<keyword evidence="4" id="KW-0067">ATP-binding</keyword>
<dbReference type="InterPro" id="IPR028299">
    <property type="entry name" value="ClpA/B_CS2"/>
</dbReference>
<keyword evidence="5" id="KW-0143">Chaperone</keyword>
<keyword evidence="3" id="KW-0547">Nucleotide-binding</keyword>
<protein>
    <recommendedName>
        <fullName evidence="10">AAA+ ATPase domain-containing protein</fullName>
    </recommendedName>
</protein>
<evidence type="ECO:0000256" key="4">
    <source>
        <dbReference type="ARBA" id="ARBA00022840"/>
    </source>
</evidence>
<feature type="domain" description="ATPase AAA-type core" evidence="7">
    <location>
        <begin position="309"/>
        <end position="402"/>
    </location>
</feature>
<evidence type="ECO:0000256" key="1">
    <source>
        <dbReference type="ARBA" id="ARBA00008675"/>
    </source>
</evidence>
<dbReference type="PROSITE" id="PS00871">
    <property type="entry name" value="CLPAB_2"/>
    <property type="match status" value="1"/>
</dbReference>
<sequence length="402" mass="45098">AEGAVDAGNLLKPSLARGELRCIGATTIDEYRKYMEKDAALERRFQPILIDPPSVEETIAILRGLKDRYDTHHGVRITDSALVAAATLSNRYISDRWLPDKAIDLVDESASKLRIENDSLPAELDTIRRKIIQLQIERQALKKETDKASKERLKNTEKQLAELEQRDKELTAQWESARGDIDQIKQLKEKIEEAQNQFENAQRKGELETAARLKYGTIADLKKELKEKETQLSKSDKAIIQNEVTEEHIAEVVSKWTGIPVARLLSGERERLMKMAEAVAERVVGQDEAVTALCNAVRRSRSGLGDPNRPIGTFLFLGPTGVGKTELSKALADFLFNDPAAMIRVDMSEFMEQHSVARLIGSPPGYVGYEEGGRLTEAVRRKPYSVILLDEIEKAHPDVFNV</sequence>
<proteinExistence type="inferred from homology"/>
<dbReference type="InterPro" id="IPR003959">
    <property type="entry name" value="ATPase_AAA_core"/>
</dbReference>
<dbReference type="PROSITE" id="PS00870">
    <property type="entry name" value="CLPAB_1"/>
    <property type="match status" value="1"/>
</dbReference>
<dbReference type="GO" id="GO:0005524">
    <property type="term" value="F:ATP binding"/>
    <property type="evidence" value="ECO:0007669"/>
    <property type="project" value="UniProtKB-KW"/>
</dbReference>
<dbReference type="InterPro" id="IPR041546">
    <property type="entry name" value="ClpA/ClpB_AAA_lid"/>
</dbReference>
<feature type="non-terminal residue" evidence="9">
    <location>
        <position position="402"/>
    </location>
</feature>
<dbReference type="FunFam" id="3.40.50.300:FF:000120">
    <property type="entry name" value="ATP-dependent chaperone ClpB"/>
    <property type="match status" value="1"/>
</dbReference>
<dbReference type="GO" id="GO:0005737">
    <property type="term" value="C:cytoplasm"/>
    <property type="evidence" value="ECO:0007669"/>
    <property type="project" value="TreeGrafter"/>
</dbReference>
<evidence type="ECO:0000256" key="3">
    <source>
        <dbReference type="ARBA" id="ARBA00022741"/>
    </source>
</evidence>
<feature type="coiled-coil region" evidence="6">
    <location>
        <begin position="124"/>
        <end position="238"/>
    </location>
</feature>
<evidence type="ECO:0000256" key="6">
    <source>
        <dbReference type="SAM" id="Coils"/>
    </source>
</evidence>
<dbReference type="Pfam" id="PF07724">
    <property type="entry name" value="AAA_2"/>
    <property type="match status" value="1"/>
</dbReference>